<dbReference type="InterPro" id="IPR003599">
    <property type="entry name" value="Ig_sub"/>
</dbReference>
<keyword evidence="4" id="KW-0597">Phosphoprotein</keyword>
<evidence type="ECO:0000256" key="5">
    <source>
        <dbReference type="ARBA" id="ARBA00022679"/>
    </source>
</evidence>
<evidence type="ECO:0000259" key="27">
    <source>
        <dbReference type="PROSITE" id="PS50835"/>
    </source>
</evidence>
<dbReference type="Pfam" id="PF07714">
    <property type="entry name" value="PK_Tyr_Ser-Thr"/>
    <property type="match status" value="1"/>
</dbReference>
<dbReference type="GeneID" id="107272921"/>
<keyword evidence="13" id="KW-1015">Disulfide bond</keyword>
<feature type="domain" description="Protein kinase" evidence="26">
    <location>
        <begin position="796"/>
        <end position="1163"/>
    </location>
</feature>
<evidence type="ECO:0000256" key="16">
    <source>
        <dbReference type="ARBA" id="ARBA00023319"/>
    </source>
</evidence>
<dbReference type="EC" id="2.7.10.1" evidence="2"/>
<keyword evidence="5" id="KW-0808">Transferase</keyword>
<keyword evidence="9 19" id="KW-0067">ATP-binding</keyword>
<keyword evidence="20" id="KW-0460">Magnesium</keyword>
<comment type="catalytic activity">
    <reaction evidence="17">
        <text>L-tyrosyl-[protein] + ATP = O-phospho-L-tyrosyl-[protein] + ADP + H(+)</text>
        <dbReference type="Rhea" id="RHEA:10596"/>
        <dbReference type="Rhea" id="RHEA-COMP:10136"/>
        <dbReference type="Rhea" id="RHEA-COMP:20101"/>
        <dbReference type="ChEBI" id="CHEBI:15378"/>
        <dbReference type="ChEBI" id="CHEBI:30616"/>
        <dbReference type="ChEBI" id="CHEBI:46858"/>
        <dbReference type="ChEBI" id="CHEBI:61978"/>
        <dbReference type="ChEBI" id="CHEBI:456216"/>
        <dbReference type="EC" id="2.7.10.1"/>
    </reaction>
</comment>
<dbReference type="Pfam" id="PF07679">
    <property type="entry name" value="I-set"/>
    <property type="match status" value="3"/>
</dbReference>
<dbReference type="InterPro" id="IPR036179">
    <property type="entry name" value="Ig-like_dom_sf"/>
</dbReference>
<dbReference type="GO" id="GO:0005524">
    <property type="term" value="F:ATP binding"/>
    <property type="evidence" value="ECO:0007669"/>
    <property type="project" value="UniProtKB-UniRule"/>
</dbReference>
<dbReference type="InterPro" id="IPR011009">
    <property type="entry name" value="Kinase-like_dom_sf"/>
</dbReference>
<evidence type="ECO:0000313" key="29">
    <source>
        <dbReference type="RefSeq" id="XP_015606078.1"/>
    </source>
</evidence>
<evidence type="ECO:0000256" key="8">
    <source>
        <dbReference type="ARBA" id="ARBA00022777"/>
    </source>
</evidence>
<comment type="subcellular location">
    <subcellularLocation>
        <location evidence="1">Cell membrane</location>
        <topology evidence="1">Single-pass type I membrane protein</topology>
    </subcellularLocation>
</comment>
<keyword evidence="7 19" id="KW-0547">Nucleotide-binding</keyword>
<dbReference type="PANTHER" id="PTHR24416">
    <property type="entry name" value="TYROSINE-PROTEIN KINASE RECEPTOR"/>
    <property type="match status" value="1"/>
</dbReference>
<evidence type="ECO:0000256" key="10">
    <source>
        <dbReference type="ARBA" id="ARBA00022989"/>
    </source>
</evidence>
<evidence type="ECO:0000256" key="19">
    <source>
        <dbReference type="PIRSR" id="PIRSR000615-2"/>
    </source>
</evidence>
<dbReference type="PROSITE" id="PS50011">
    <property type="entry name" value="PROTEIN_KINASE_DOM"/>
    <property type="match status" value="1"/>
</dbReference>
<evidence type="ECO:0000256" key="11">
    <source>
        <dbReference type="ARBA" id="ARBA00023136"/>
    </source>
</evidence>
<dbReference type="InterPro" id="IPR007110">
    <property type="entry name" value="Ig-like_dom"/>
</dbReference>
<feature type="domain" description="Ig-like" evidence="27">
    <location>
        <begin position="501"/>
        <end position="596"/>
    </location>
</feature>
<feature type="region of interest" description="Disordered" evidence="23">
    <location>
        <begin position="1291"/>
        <end position="1322"/>
    </location>
</feature>
<evidence type="ECO:0000256" key="15">
    <source>
        <dbReference type="ARBA" id="ARBA00023180"/>
    </source>
</evidence>
<evidence type="ECO:0000256" key="24">
    <source>
        <dbReference type="SAM" id="Phobius"/>
    </source>
</evidence>
<dbReference type="KEGG" id="ccin:107272921"/>
<dbReference type="GO" id="GO:0007169">
    <property type="term" value="P:cell surface receptor protein tyrosine kinase signaling pathway"/>
    <property type="evidence" value="ECO:0007669"/>
    <property type="project" value="InterPro"/>
</dbReference>
<feature type="binding site" evidence="20">
    <location>
        <position position="1033"/>
    </location>
    <ligand>
        <name>Mg(2+)</name>
        <dbReference type="ChEBI" id="CHEBI:18420"/>
    </ligand>
</feature>
<evidence type="ECO:0000256" key="1">
    <source>
        <dbReference type="ARBA" id="ARBA00004251"/>
    </source>
</evidence>
<dbReference type="PROSITE" id="PS00240">
    <property type="entry name" value="RECEPTOR_TYR_KIN_III"/>
    <property type="match status" value="1"/>
</dbReference>
<dbReference type="CDD" id="cd00096">
    <property type="entry name" value="Ig"/>
    <property type="match status" value="2"/>
</dbReference>
<evidence type="ECO:0000256" key="20">
    <source>
        <dbReference type="PIRSR" id="PIRSR000615-3"/>
    </source>
</evidence>
<dbReference type="PROSITE" id="PS00109">
    <property type="entry name" value="PROTEIN_KINASE_TYR"/>
    <property type="match status" value="1"/>
</dbReference>
<evidence type="ECO:0000256" key="21">
    <source>
        <dbReference type="PIRSR" id="PIRSR000615-4"/>
    </source>
</evidence>
<evidence type="ECO:0000313" key="28">
    <source>
        <dbReference type="Proteomes" id="UP000694920"/>
    </source>
</evidence>
<evidence type="ECO:0000256" key="25">
    <source>
        <dbReference type="SAM" id="SignalP"/>
    </source>
</evidence>
<keyword evidence="14 29" id="KW-0675">Receptor</keyword>
<feature type="site" description="Important for interaction with phosphotyrosine-binding proteins" evidence="21">
    <location>
        <position position="1171"/>
    </location>
</feature>
<feature type="binding site" evidence="20">
    <location>
        <position position="1046"/>
    </location>
    <ligand>
        <name>Mg(2+)</name>
        <dbReference type="ChEBI" id="CHEBI:18420"/>
    </ligand>
</feature>
<dbReference type="GO" id="GO:0046872">
    <property type="term" value="F:metal ion binding"/>
    <property type="evidence" value="ECO:0007669"/>
    <property type="project" value="UniProtKB-KW"/>
</dbReference>
<keyword evidence="28" id="KW-1185">Reference proteome</keyword>
<dbReference type="GO" id="GO:0005886">
    <property type="term" value="C:plasma membrane"/>
    <property type="evidence" value="ECO:0007669"/>
    <property type="project" value="UniProtKB-SubCell"/>
</dbReference>
<feature type="binding site" evidence="19">
    <location>
        <begin position="803"/>
        <end position="810"/>
    </location>
    <ligand>
        <name>ATP</name>
        <dbReference type="ChEBI" id="CHEBI:30616"/>
    </ligand>
</feature>
<accession>A0AAJ7CAZ5</accession>
<evidence type="ECO:0000256" key="17">
    <source>
        <dbReference type="ARBA" id="ARBA00051243"/>
    </source>
</evidence>
<dbReference type="Gene3D" id="3.30.200.20">
    <property type="entry name" value="Phosphorylase Kinase, domain 1"/>
    <property type="match status" value="1"/>
</dbReference>
<dbReference type="SUPFAM" id="SSF56112">
    <property type="entry name" value="Protein kinase-like (PK-like)"/>
    <property type="match status" value="1"/>
</dbReference>
<dbReference type="CTD" id="5817"/>
<dbReference type="Gene3D" id="2.60.40.10">
    <property type="entry name" value="Immunoglobulins"/>
    <property type="match status" value="6"/>
</dbReference>
<feature type="region of interest" description="Disordered" evidence="23">
    <location>
        <begin position="1353"/>
        <end position="1382"/>
    </location>
</feature>
<dbReference type="InterPro" id="IPR013098">
    <property type="entry name" value="Ig_I-set"/>
</dbReference>
<sequence length="1382" mass="157374">MTTRYIAFYFLLNILIAPVHLEPLSIGENESFVVQEGSALELQCRFGPDSHFSFPKLSTEFNVTTDWNISDGVFYRPRTEHGDTGWYGCAPQDVTLDPDDRQQPSTAWSYVYVKSEKNLFAVASDDVWSFTVGAGETLVIPCRPTSPDYPVKLYESGNELTLNDNRLFDPRVGFIWKNIKIKNSNFYKCTVEHNDFTLDIFCHIKVEANVKLNLPHIYNESIGHVVWGENLKANCTVNVGHGSFNLQWIPPNNSSRFHERLYVEPKSSGKTAIIEMTITDVRDEDKGTYICKVSNPYEERSTSIDIKIYDPFDTYIKLKSQGDQTYFESPAGGSISSVVYYDAYPQPTLQWIGPDNRTITSSENYEVNITNRYIKLEMKNLATKHMGNYTLVATNRNNTATLNITVVVTSKPVTLMEPILPYYKPSSLTSINCHAASYPKANISWQYIHCPETYPCDEELQITEDLTNSTLKPVEDRTAVISTVTLMVNTTGRIVCIASNPRGVVNSTEVLFVSDGEGIFGLDRPKSNIVEGDDFELTCTSSVYNYTDKLEWYDQNKQPIEETERLKIVTSNTMFTHRSTLSIRNVSKNDMNIFICAGVPNDSERPNYQYYNLTVFDSKEPFFEETNMNETEITFDLNANKRNVYLLCNIGGMPVPTVTWYKNDEIIKENDQFKFYNEHELYIKFLLERDEGKYTCRGTNRIGEIETFQRILIKKKPTSPILIVSVVVLIIICFILMTVFFIKFRREKIMRKELIEAGLMHFEEGAMECLNPDLTVDDQAELLPYDKKWEFPRERLKLGKQLGSGAFGVVMKAEAQGISEDESVTTVAVKMVRRGTDPTYIRALASELKIMVHLGKHLNVVNLLGACTKNIAKRELFVIVEYCRFGNLHNYLLRHRADFINQIDPTTGKIDPSIGQEFLTRSTSICSSNSRLKYAALTFSRSLSATSGGSGGEPMDYREGTDSQGVSMSPDGCIMSNNSSQPGWRSNYRGDYKDQNLKPICTQDLLSWAYQVAGGMEYLSCRKVLHGDLAARNILLAENNVVKICDFGLAKSMYKDDNYKKKGDSPLPIKWMAIESIRDRIFSTQSDIWSFGIVLWEFFTLAETPYPGMEAEKQYQKLIEGYRMEQPEYATKEVYEIMTQCWKAKPTLRPTFPKLVESIGNLLEESVKTRYLELNVPYMDMNTITFETGKSDYLTMMSAPDHTALSSTVPDYVNSPITLTSNNSYLLMSPTNVTEDSGIFSPRPDVTKSHFAFPSVDQTADLPEDLEMTPMLPENSDYLKPIDVQQRRAEFAKQRQNQSRQDKPQSDYTNAPLVSVDKNSDNLNRSLEKDLTDLKNFGTPIIRTQDNYVNMPKQKSDLRKDPVNSFSNPSYVIINDKDQTRI</sequence>
<evidence type="ECO:0000256" key="12">
    <source>
        <dbReference type="ARBA" id="ARBA00023137"/>
    </source>
</evidence>
<evidence type="ECO:0000256" key="3">
    <source>
        <dbReference type="ARBA" id="ARBA00022475"/>
    </source>
</evidence>
<evidence type="ECO:0000256" key="18">
    <source>
        <dbReference type="PIRSR" id="PIRSR000615-1"/>
    </source>
</evidence>
<dbReference type="InterPro" id="IPR050122">
    <property type="entry name" value="RTK"/>
</dbReference>
<dbReference type="SUPFAM" id="SSF48726">
    <property type="entry name" value="Immunoglobulin"/>
    <property type="match status" value="6"/>
</dbReference>
<feature type="signal peptide" evidence="25">
    <location>
        <begin position="1"/>
        <end position="21"/>
    </location>
</feature>
<evidence type="ECO:0000256" key="23">
    <source>
        <dbReference type="SAM" id="MobiDB-lite"/>
    </source>
</evidence>
<dbReference type="PIRSF" id="PIRSF000615">
    <property type="entry name" value="TyrPK_CSF1-R"/>
    <property type="match status" value="1"/>
</dbReference>
<evidence type="ECO:0000256" key="7">
    <source>
        <dbReference type="ARBA" id="ARBA00022741"/>
    </source>
</evidence>
<dbReference type="PANTHER" id="PTHR24416:SF600">
    <property type="entry name" value="PDGF- AND VEGF-RECEPTOR RELATED, ISOFORM J"/>
    <property type="match status" value="1"/>
</dbReference>
<keyword evidence="16" id="KW-0393">Immunoglobulin domain</keyword>
<organism evidence="28 29">
    <name type="scientific">Cephus cinctus</name>
    <name type="common">Wheat stem sawfly</name>
    <dbReference type="NCBI Taxonomy" id="211228"/>
    <lineage>
        <taxon>Eukaryota</taxon>
        <taxon>Metazoa</taxon>
        <taxon>Ecdysozoa</taxon>
        <taxon>Arthropoda</taxon>
        <taxon>Hexapoda</taxon>
        <taxon>Insecta</taxon>
        <taxon>Pterygota</taxon>
        <taxon>Neoptera</taxon>
        <taxon>Endopterygota</taxon>
        <taxon>Hymenoptera</taxon>
        <taxon>Cephoidea</taxon>
        <taxon>Cephidae</taxon>
        <taxon>Cephus</taxon>
    </lineage>
</organism>
<keyword evidence="11 24" id="KW-0472">Membrane</keyword>
<proteinExistence type="predicted"/>
<dbReference type="InterPro" id="IPR001245">
    <property type="entry name" value="Ser-Thr/Tyr_kinase_cat_dom"/>
</dbReference>
<feature type="binding site" evidence="19">
    <location>
        <position position="1032"/>
    </location>
    <ligand>
        <name>ATP</name>
        <dbReference type="ChEBI" id="CHEBI:30616"/>
    </ligand>
</feature>
<dbReference type="FunFam" id="1.10.510.10:FF:000373">
    <property type="entry name" value="Receptor protein-tyrosine kinase"/>
    <property type="match status" value="1"/>
</dbReference>
<protein>
    <recommendedName>
        <fullName evidence="2">receptor protein-tyrosine kinase</fullName>
        <ecNumber evidence="2">2.7.10.1</ecNumber>
    </recommendedName>
</protein>
<keyword evidence="20" id="KW-0479">Metal-binding</keyword>
<dbReference type="InterPro" id="IPR001824">
    <property type="entry name" value="Tyr_kinase_rcpt_3_CS"/>
</dbReference>
<evidence type="ECO:0000256" key="9">
    <source>
        <dbReference type="ARBA" id="ARBA00022840"/>
    </source>
</evidence>
<name>A0AAJ7CAZ5_CEPCN</name>
<keyword evidence="8" id="KW-0418">Kinase</keyword>
<keyword evidence="12" id="KW-0829">Tyrosine-protein kinase</keyword>
<keyword evidence="6 24" id="KW-0812">Transmembrane</keyword>
<dbReference type="InterPro" id="IPR013783">
    <property type="entry name" value="Ig-like_fold"/>
</dbReference>
<dbReference type="SMART" id="SM00409">
    <property type="entry name" value="IG"/>
    <property type="match status" value="6"/>
</dbReference>
<feature type="binding site" evidence="19 22">
    <location>
        <position position="830"/>
    </location>
    <ligand>
        <name>ATP</name>
        <dbReference type="ChEBI" id="CHEBI:30616"/>
    </ligand>
</feature>
<evidence type="ECO:0000256" key="14">
    <source>
        <dbReference type="ARBA" id="ARBA00023170"/>
    </source>
</evidence>
<dbReference type="InterPro" id="IPR003598">
    <property type="entry name" value="Ig_sub2"/>
</dbReference>
<keyword evidence="25" id="KW-0732">Signal</keyword>
<feature type="transmembrane region" description="Helical" evidence="24">
    <location>
        <begin position="721"/>
        <end position="742"/>
    </location>
</feature>
<evidence type="ECO:0000256" key="13">
    <source>
        <dbReference type="ARBA" id="ARBA00023157"/>
    </source>
</evidence>
<dbReference type="PROSITE" id="PS00107">
    <property type="entry name" value="PROTEIN_KINASE_ATP"/>
    <property type="match status" value="1"/>
</dbReference>
<dbReference type="FunFam" id="2.60.40.10:FF:000032">
    <property type="entry name" value="palladin isoform X1"/>
    <property type="match status" value="1"/>
</dbReference>
<evidence type="ECO:0000256" key="4">
    <source>
        <dbReference type="ARBA" id="ARBA00022553"/>
    </source>
</evidence>
<dbReference type="GO" id="GO:0043235">
    <property type="term" value="C:receptor complex"/>
    <property type="evidence" value="ECO:0007669"/>
    <property type="project" value="TreeGrafter"/>
</dbReference>
<feature type="chain" id="PRO_5042499048" description="receptor protein-tyrosine kinase" evidence="25">
    <location>
        <begin position="22"/>
        <end position="1382"/>
    </location>
</feature>
<reference evidence="29" key="1">
    <citation type="submission" date="2025-08" db="UniProtKB">
        <authorList>
            <consortium name="RefSeq"/>
        </authorList>
    </citation>
    <scope>IDENTIFICATION</scope>
</reference>
<dbReference type="Gene3D" id="1.10.510.10">
    <property type="entry name" value="Transferase(Phosphotransferase) domain 1"/>
    <property type="match status" value="1"/>
</dbReference>
<dbReference type="InterPro" id="IPR008266">
    <property type="entry name" value="Tyr_kinase_AS"/>
</dbReference>
<dbReference type="SMART" id="SM00408">
    <property type="entry name" value="IGc2"/>
    <property type="match status" value="4"/>
</dbReference>
<gene>
    <name evidence="29" type="primary">LOC107272921</name>
</gene>
<dbReference type="InterPro" id="IPR017441">
    <property type="entry name" value="Protein_kinase_ATP_BS"/>
</dbReference>
<evidence type="ECO:0000256" key="2">
    <source>
        <dbReference type="ARBA" id="ARBA00011902"/>
    </source>
</evidence>
<dbReference type="FunFam" id="3.30.200.20:FF:000384">
    <property type="entry name" value="Receptor protein-tyrosine kinase"/>
    <property type="match status" value="1"/>
</dbReference>
<evidence type="ECO:0000256" key="22">
    <source>
        <dbReference type="PROSITE-ProRule" id="PRU10141"/>
    </source>
</evidence>
<dbReference type="Proteomes" id="UP000694920">
    <property type="component" value="Unplaced"/>
</dbReference>
<dbReference type="InterPro" id="IPR000719">
    <property type="entry name" value="Prot_kinase_dom"/>
</dbReference>
<dbReference type="RefSeq" id="XP_015606078.1">
    <property type="nucleotide sequence ID" value="XM_015750592.2"/>
</dbReference>
<keyword evidence="15" id="KW-0325">Glycoprotein</keyword>
<feature type="domain" description="Ig-like" evidence="27">
    <location>
        <begin position="215"/>
        <end position="303"/>
    </location>
</feature>
<feature type="active site" description="Proton acceptor" evidence="18">
    <location>
        <position position="1028"/>
    </location>
</feature>
<keyword evidence="3" id="KW-1003">Cell membrane</keyword>
<dbReference type="PROSITE" id="PS50835">
    <property type="entry name" value="IG_LIKE"/>
    <property type="match status" value="3"/>
</dbReference>
<evidence type="ECO:0000256" key="6">
    <source>
        <dbReference type="ARBA" id="ARBA00022692"/>
    </source>
</evidence>
<dbReference type="GO" id="GO:0004714">
    <property type="term" value="F:transmembrane receptor protein tyrosine kinase activity"/>
    <property type="evidence" value="ECO:0007669"/>
    <property type="project" value="UniProtKB-EC"/>
</dbReference>
<evidence type="ECO:0000259" key="26">
    <source>
        <dbReference type="PROSITE" id="PS50011"/>
    </source>
</evidence>
<keyword evidence="10 24" id="KW-1133">Transmembrane helix</keyword>
<feature type="domain" description="Ig-like" evidence="27">
    <location>
        <begin position="621"/>
        <end position="712"/>
    </location>
</feature>